<dbReference type="Proteomes" id="UP000478052">
    <property type="component" value="Unassembled WGS sequence"/>
</dbReference>
<reference evidence="2 3" key="1">
    <citation type="submission" date="2019-08" db="EMBL/GenBank/DDBJ databases">
        <title>Whole genome of Aphis craccivora.</title>
        <authorList>
            <person name="Voronova N.V."/>
            <person name="Shulinski R.S."/>
            <person name="Bandarenka Y.V."/>
            <person name="Zhorov D.G."/>
            <person name="Warner D."/>
        </authorList>
    </citation>
    <scope>NUCLEOTIDE SEQUENCE [LARGE SCALE GENOMIC DNA]</scope>
    <source>
        <strain evidence="2">180601</strain>
        <tissue evidence="2">Whole Body</tissue>
    </source>
</reference>
<accession>A0A6G0WVI3</accession>
<dbReference type="EMBL" id="VUJU01008393">
    <property type="protein sequence ID" value="KAF0731485.1"/>
    <property type="molecule type" value="Genomic_DNA"/>
</dbReference>
<evidence type="ECO:0000256" key="1">
    <source>
        <dbReference type="SAM" id="Phobius"/>
    </source>
</evidence>
<evidence type="ECO:0000313" key="2">
    <source>
        <dbReference type="EMBL" id="KAF0731485.1"/>
    </source>
</evidence>
<keyword evidence="3" id="KW-1185">Reference proteome</keyword>
<proteinExistence type="predicted"/>
<keyword evidence="1" id="KW-0812">Transmembrane</keyword>
<organism evidence="2 3">
    <name type="scientific">Aphis craccivora</name>
    <name type="common">Cowpea aphid</name>
    <dbReference type="NCBI Taxonomy" id="307492"/>
    <lineage>
        <taxon>Eukaryota</taxon>
        <taxon>Metazoa</taxon>
        <taxon>Ecdysozoa</taxon>
        <taxon>Arthropoda</taxon>
        <taxon>Hexapoda</taxon>
        <taxon>Insecta</taxon>
        <taxon>Pterygota</taxon>
        <taxon>Neoptera</taxon>
        <taxon>Paraneoptera</taxon>
        <taxon>Hemiptera</taxon>
        <taxon>Sternorrhyncha</taxon>
        <taxon>Aphidomorpha</taxon>
        <taxon>Aphidoidea</taxon>
        <taxon>Aphididae</taxon>
        <taxon>Aphidini</taxon>
        <taxon>Aphis</taxon>
        <taxon>Aphis</taxon>
    </lineage>
</organism>
<keyword evidence="1" id="KW-0472">Membrane</keyword>
<feature type="transmembrane region" description="Helical" evidence="1">
    <location>
        <begin position="34"/>
        <end position="55"/>
    </location>
</feature>
<sequence>MVKISSIYSDYFLNYNHIKNRFCQKLVLRKNSRFSVTFLGFFLMLKKTIGNFLLLTPQCTN</sequence>
<name>A0A6G0WVI3_APHCR</name>
<gene>
    <name evidence="2" type="ORF">FWK35_00038992</name>
</gene>
<protein>
    <submittedName>
        <fullName evidence="2">Uncharacterized protein</fullName>
    </submittedName>
</protein>
<evidence type="ECO:0000313" key="3">
    <source>
        <dbReference type="Proteomes" id="UP000478052"/>
    </source>
</evidence>
<keyword evidence="1" id="KW-1133">Transmembrane helix</keyword>
<dbReference type="AlphaFoldDB" id="A0A6G0WVI3"/>
<comment type="caution">
    <text evidence="2">The sequence shown here is derived from an EMBL/GenBank/DDBJ whole genome shotgun (WGS) entry which is preliminary data.</text>
</comment>